<feature type="compositionally biased region" description="Low complexity" evidence="1">
    <location>
        <begin position="440"/>
        <end position="460"/>
    </location>
</feature>
<dbReference type="PANTHER" id="PTHR47370">
    <property type="entry name" value="ACYL-COA N-ACYLTRANSFERASES (NAT) SUPERFAMILY PROTEIN"/>
    <property type="match status" value="1"/>
</dbReference>
<gene>
    <name evidence="2" type="ORF">CB5_LOCUS2700</name>
</gene>
<evidence type="ECO:0000313" key="2">
    <source>
        <dbReference type="EMBL" id="CAD1819489.1"/>
    </source>
</evidence>
<organism evidence="2">
    <name type="scientific">Ananas comosus var. bracteatus</name>
    <name type="common">red pineapple</name>
    <dbReference type="NCBI Taxonomy" id="296719"/>
    <lineage>
        <taxon>Eukaryota</taxon>
        <taxon>Viridiplantae</taxon>
        <taxon>Streptophyta</taxon>
        <taxon>Embryophyta</taxon>
        <taxon>Tracheophyta</taxon>
        <taxon>Spermatophyta</taxon>
        <taxon>Magnoliopsida</taxon>
        <taxon>Liliopsida</taxon>
        <taxon>Poales</taxon>
        <taxon>Bromeliaceae</taxon>
        <taxon>Bromelioideae</taxon>
        <taxon>Ananas</taxon>
    </lineage>
</organism>
<dbReference type="EMBL" id="LR862139">
    <property type="protein sequence ID" value="CAD1819489.1"/>
    <property type="molecule type" value="Genomic_DNA"/>
</dbReference>
<feature type="compositionally biased region" description="Low complexity" evidence="1">
    <location>
        <begin position="340"/>
        <end position="357"/>
    </location>
</feature>
<dbReference type="InterPro" id="IPR052810">
    <property type="entry name" value="Plant_NAT"/>
</dbReference>
<feature type="region of interest" description="Disordered" evidence="1">
    <location>
        <begin position="440"/>
        <end position="502"/>
    </location>
</feature>
<feature type="compositionally biased region" description="Pro residues" evidence="1">
    <location>
        <begin position="155"/>
        <end position="164"/>
    </location>
</feature>
<feature type="compositionally biased region" description="Basic residues" evidence="1">
    <location>
        <begin position="358"/>
        <end position="368"/>
    </location>
</feature>
<reference evidence="2" key="1">
    <citation type="submission" date="2020-07" db="EMBL/GenBank/DDBJ databases">
        <authorList>
            <person name="Lin J."/>
        </authorList>
    </citation>
    <scope>NUCLEOTIDE SEQUENCE</scope>
</reference>
<feature type="compositionally biased region" description="Pro residues" evidence="1">
    <location>
        <begin position="461"/>
        <end position="474"/>
    </location>
</feature>
<feature type="region of interest" description="Disordered" evidence="1">
    <location>
        <begin position="340"/>
        <end position="380"/>
    </location>
</feature>
<evidence type="ECO:0000256" key="1">
    <source>
        <dbReference type="SAM" id="MobiDB-lite"/>
    </source>
</evidence>
<feature type="region of interest" description="Disordered" evidence="1">
    <location>
        <begin position="148"/>
        <end position="174"/>
    </location>
</feature>
<accession>A0A6V7NLK1</accession>
<dbReference type="AlphaFoldDB" id="A0A6V7NLK1"/>
<protein>
    <submittedName>
        <fullName evidence="2">Uncharacterized protein</fullName>
    </submittedName>
</protein>
<dbReference type="PANTHER" id="PTHR47370:SF10">
    <property type="entry name" value="N-ACETYLTRANSFERASE HLS1-RELATED"/>
    <property type="match status" value="1"/>
</dbReference>
<name>A0A6V7NLK1_ANACO</name>
<proteinExistence type="predicted"/>
<sequence length="502" mass="51959">MEEEEMMMKKMRVVAAIREYEEGRDRERVLEVDRECEVAEVVSGPDRAIVGLVRGCVKSVSRGSPIRLPAKHHTAAGAPHPALLHRRLPPRPPRLPPYRDRATTGAADGGVVCENGGGVRVHGDGHRQRGVDPALHGAVRLLQVPHPVHTRAPGLRPPPPPQTPAPRRRPPPLPADAELLYRRRFSSVEFFPGDIDAVLRNPSSLGTFVAVPRTSSARRVVGAILAAGVGSSSSWAVASVWDCEGAFRLEVRGAPRWLRGLARATRAVDAALPWLGLPSIPDVFRPFGVCFVYGLGGAGPDAPALLRALFRHAHNLARSLRCGVVAAEVAACEPLRAAVPTGTASPSTTSGASSASPQRRRRRRRRRRLDQGAAGAVHLCRPQRGAGGAAVAAGAGAGDAGGGRGAALAGAAVHPGRLPAFGVCFVYGLGGAGPDAPALLRASSATPTTSPAPSAAASSPPRSPPASPSAPPSPAGTASPSTTLVRQAPPPNADADADADVD</sequence>